<evidence type="ECO:0000313" key="2">
    <source>
        <dbReference type="Proteomes" id="UP001642406"/>
    </source>
</evidence>
<dbReference type="Proteomes" id="UP001642406">
    <property type="component" value="Unassembled WGS sequence"/>
</dbReference>
<reference evidence="1 2" key="1">
    <citation type="submission" date="2024-01" db="EMBL/GenBank/DDBJ databases">
        <authorList>
            <person name="Allen C."/>
            <person name="Tagirdzhanova G."/>
        </authorList>
    </citation>
    <scope>NUCLEOTIDE SEQUENCE [LARGE SCALE GENOMIC DNA]</scope>
</reference>
<sequence>MLTWPHRGHTAMEGPRKCSLADLYQPLRKCTFSMSRIGWLESLGGGLDGCCWKAQFGDKGPSGIDIDPENVRHNFALERECRSASLLQMMYAAVDAGNADS</sequence>
<name>A0ABP0BFS2_9PEZI</name>
<keyword evidence="2" id="KW-1185">Reference proteome</keyword>
<dbReference type="EMBL" id="CAWUHC010000022">
    <property type="protein sequence ID" value="CAK7218084.1"/>
    <property type="molecule type" value="Genomic_DNA"/>
</dbReference>
<gene>
    <name evidence="1" type="ORF">SBRCBS47491_003387</name>
</gene>
<protein>
    <submittedName>
        <fullName evidence="1">Uncharacterized protein</fullName>
    </submittedName>
</protein>
<proteinExistence type="predicted"/>
<evidence type="ECO:0000313" key="1">
    <source>
        <dbReference type="EMBL" id="CAK7218084.1"/>
    </source>
</evidence>
<organism evidence="1 2">
    <name type="scientific">Sporothrix bragantina</name>
    <dbReference type="NCBI Taxonomy" id="671064"/>
    <lineage>
        <taxon>Eukaryota</taxon>
        <taxon>Fungi</taxon>
        <taxon>Dikarya</taxon>
        <taxon>Ascomycota</taxon>
        <taxon>Pezizomycotina</taxon>
        <taxon>Sordariomycetes</taxon>
        <taxon>Sordariomycetidae</taxon>
        <taxon>Ophiostomatales</taxon>
        <taxon>Ophiostomataceae</taxon>
        <taxon>Sporothrix</taxon>
    </lineage>
</organism>
<comment type="caution">
    <text evidence="1">The sequence shown here is derived from an EMBL/GenBank/DDBJ whole genome shotgun (WGS) entry which is preliminary data.</text>
</comment>
<accession>A0ABP0BFS2</accession>